<proteinExistence type="predicted"/>
<dbReference type="GO" id="GO:0003700">
    <property type="term" value="F:DNA-binding transcription factor activity"/>
    <property type="evidence" value="ECO:0007669"/>
    <property type="project" value="InterPro"/>
</dbReference>
<dbReference type="Gene3D" id="3.40.1410.10">
    <property type="entry name" value="Chorismate lyase-like"/>
    <property type="match status" value="1"/>
</dbReference>
<organism evidence="5 6">
    <name type="scientific">Kutzneria buriramensis</name>
    <dbReference type="NCBI Taxonomy" id="1045776"/>
    <lineage>
        <taxon>Bacteria</taxon>
        <taxon>Bacillati</taxon>
        <taxon>Actinomycetota</taxon>
        <taxon>Actinomycetes</taxon>
        <taxon>Pseudonocardiales</taxon>
        <taxon>Pseudonocardiaceae</taxon>
        <taxon>Kutzneria</taxon>
    </lineage>
</organism>
<feature type="domain" description="HTH gntR-type" evidence="4">
    <location>
        <begin position="5"/>
        <end position="73"/>
    </location>
</feature>
<name>A0A3E0IAI2_9PSEU</name>
<dbReference type="InterPro" id="IPR036388">
    <property type="entry name" value="WH-like_DNA-bd_sf"/>
</dbReference>
<dbReference type="PRINTS" id="PR00035">
    <property type="entry name" value="HTHGNTR"/>
</dbReference>
<dbReference type="AlphaFoldDB" id="A0A3E0IAI2"/>
<dbReference type="EMBL" id="QUNO01000001">
    <property type="protein sequence ID" value="REH55677.1"/>
    <property type="molecule type" value="Genomic_DNA"/>
</dbReference>
<evidence type="ECO:0000256" key="1">
    <source>
        <dbReference type="ARBA" id="ARBA00023015"/>
    </source>
</evidence>
<dbReference type="InterPro" id="IPR000524">
    <property type="entry name" value="Tscrpt_reg_HTH_GntR"/>
</dbReference>
<dbReference type="Proteomes" id="UP000256269">
    <property type="component" value="Unassembled WGS sequence"/>
</dbReference>
<dbReference type="OrthoDB" id="3615556at2"/>
<dbReference type="SUPFAM" id="SSF64288">
    <property type="entry name" value="Chorismate lyase-like"/>
    <property type="match status" value="1"/>
</dbReference>
<protein>
    <submittedName>
        <fullName evidence="5">GntR family transcriptional regulator</fullName>
    </submittedName>
</protein>
<dbReference type="Pfam" id="PF00392">
    <property type="entry name" value="GntR"/>
    <property type="match status" value="1"/>
</dbReference>
<gene>
    <name evidence="5" type="ORF">BCF44_101703</name>
</gene>
<keyword evidence="6" id="KW-1185">Reference proteome</keyword>
<dbReference type="InterPro" id="IPR050679">
    <property type="entry name" value="Bact_HTH_transcr_reg"/>
</dbReference>
<keyword evidence="3" id="KW-0804">Transcription</keyword>
<dbReference type="PANTHER" id="PTHR44846">
    <property type="entry name" value="MANNOSYL-D-GLYCERATE TRANSPORT/METABOLISM SYSTEM REPRESSOR MNGR-RELATED"/>
    <property type="match status" value="1"/>
</dbReference>
<evidence type="ECO:0000259" key="4">
    <source>
        <dbReference type="PROSITE" id="PS50949"/>
    </source>
</evidence>
<accession>A0A3E0IAI2</accession>
<comment type="caution">
    <text evidence="5">The sequence shown here is derived from an EMBL/GenBank/DDBJ whole genome shotgun (WGS) entry which is preliminary data.</text>
</comment>
<dbReference type="PROSITE" id="PS50949">
    <property type="entry name" value="HTH_GNTR"/>
    <property type="match status" value="1"/>
</dbReference>
<dbReference type="InterPro" id="IPR028978">
    <property type="entry name" value="Chorismate_lyase_/UTRA_dom_sf"/>
</dbReference>
<keyword evidence="2" id="KW-0238">DNA-binding</keyword>
<dbReference type="SUPFAM" id="SSF46785">
    <property type="entry name" value="Winged helix' DNA-binding domain"/>
    <property type="match status" value="1"/>
</dbReference>
<dbReference type="InterPro" id="IPR011663">
    <property type="entry name" value="UTRA"/>
</dbReference>
<evidence type="ECO:0000256" key="3">
    <source>
        <dbReference type="ARBA" id="ARBA00023163"/>
    </source>
</evidence>
<dbReference type="GO" id="GO:0045892">
    <property type="term" value="P:negative regulation of DNA-templated transcription"/>
    <property type="evidence" value="ECO:0007669"/>
    <property type="project" value="TreeGrafter"/>
</dbReference>
<reference evidence="5 6" key="1">
    <citation type="submission" date="2018-08" db="EMBL/GenBank/DDBJ databases">
        <title>Genomic Encyclopedia of Archaeal and Bacterial Type Strains, Phase II (KMG-II): from individual species to whole genera.</title>
        <authorList>
            <person name="Goeker M."/>
        </authorList>
    </citation>
    <scope>NUCLEOTIDE SEQUENCE [LARGE SCALE GENOMIC DNA]</scope>
    <source>
        <strain evidence="5 6">DSM 45791</strain>
    </source>
</reference>
<dbReference type="CDD" id="cd07377">
    <property type="entry name" value="WHTH_GntR"/>
    <property type="match status" value="1"/>
</dbReference>
<dbReference type="Gene3D" id="1.10.10.10">
    <property type="entry name" value="Winged helix-like DNA-binding domain superfamily/Winged helix DNA-binding domain"/>
    <property type="match status" value="1"/>
</dbReference>
<dbReference type="SMART" id="SM00345">
    <property type="entry name" value="HTH_GNTR"/>
    <property type="match status" value="1"/>
</dbReference>
<dbReference type="PANTHER" id="PTHR44846:SF17">
    <property type="entry name" value="GNTR-FAMILY TRANSCRIPTIONAL REGULATOR"/>
    <property type="match status" value="1"/>
</dbReference>
<evidence type="ECO:0000256" key="2">
    <source>
        <dbReference type="ARBA" id="ARBA00023125"/>
    </source>
</evidence>
<evidence type="ECO:0000313" key="6">
    <source>
        <dbReference type="Proteomes" id="UP000256269"/>
    </source>
</evidence>
<keyword evidence="1" id="KW-0805">Transcription regulation</keyword>
<dbReference type="SMART" id="SM00866">
    <property type="entry name" value="UTRA"/>
    <property type="match status" value="1"/>
</dbReference>
<evidence type="ECO:0000313" key="5">
    <source>
        <dbReference type="EMBL" id="REH55677.1"/>
    </source>
</evidence>
<dbReference type="GO" id="GO:0003677">
    <property type="term" value="F:DNA binding"/>
    <property type="evidence" value="ECO:0007669"/>
    <property type="project" value="UniProtKB-KW"/>
</dbReference>
<dbReference type="RefSeq" id="WP_116172548.1">
    <property type="nucleotide sequence ID" value="NZ_CP144375.1"/>
</dbReference>
<dbReference type="Pfam" id="PF07702">
    <property type="entry name" value="UTRA"/>
    <property type="match status" value="1"/>
</dbReference>
<dbReference type="InterPro" id="IPR036390">
    <property type="entry name" value="WH_DNA-bd_sf"/>
</dbReference>
<sequence>MTPEEPPYRRIAADLRQAVERGEYRPGQQLPSGSALMKRYGVARQTVQNAFDALRAEGLVTTQPGAGVFVRTKPAVTRLARNRLSRAARTANQATFLGDAAASGFTASVEVEIRIETADEHLADALHIEAGDEILVRRRTMRADGEPVQLATSRLPRRLTAGTAIEQENTGPGGIYSRLEEAGVRLDHFVERVLTRPATVDEAALLNVAAGAPVLVVRRVAIDESGTPVEVNDMTMVGDRYELVYELAAD</sequence>